<comment type="caution">
    <text evidence="1">The sequence shown here is derived from an EMBL/GenBank/DDBJ whole genome shotgun (WGS) entry which is preliminary data.</text>
</comment>
<keyword evidence="1" id="KW-0378">Hydrolase</keyword>
<dbReference type="NCBIfam" id="TIGR01509">
    <property type="entry name" value="HAD-SF-IA-v3"/>
    <property type="match status" value="1"/>
</dbReference>
<dbReference type="Pfam" id="PF00702">
    <property type="entry name" value="Hydrolase"/>
    <property type="match status" value="1"/>
</dbReference>
<dbReference type="InterPro" id="IPR006439">
    <property type="entry name" value="HAD-SF_hydro_IA"/>
</dbReference>
<dbReference type="InterPro" id="IPR023214">
    <property type="entry name" value="HAD_sf"/>
</dbReference>
<evidence type="ECO:0000313" key="1">
    <source>
        <dbReference type="EMBL" id="MBF8377992.1"/>
    </source>
</evidence>
<reference evidence="1 2" key="1">
    <citation type="submission" date="2020-11" db="EMBL/GenBank/DDBJ databases">
        <title>Genomic insight of Alicyclobacillus mali FL 18 reveals a new arsenic-resistant strain, with potential in environmental biotechnology.</title>
        <authorList>
            <person name="Fiorentino G."/>
            <person name="Gallo G."/>
            <person name="Aulitto M."/>
        </authorList>
    </citation>
    <scope>NUCLEOTIDE SEQUENCE [LARGE SCALE GENOMIC DNA]</scope>
    <source>
        <strain evidence="1 2">FL 18</strain>
    </source>
</reference>
<accession>A0ABS0F3Y5</accession>
<dbReference type="EMBL" id="JADPKZ010000040">
    <property type="protein sequence ID" value="MBF8377992.1"/>
    <property type="molecule type" value="Genomic_DNA"/>
</dbReference>
<dbReference type="PANTHER" id="PTHR43481">
    <property type="entry name" value="FRUCTOSE-1-PHOSPHATE PHOSPHATASE"/>
    <property type="match status" value="1"/>
</dbReference>
<protein>
    <submittedName>
        <fullName evidence="1">HAD family hydrolase</fullName>
    </submittedName>
</protein>
<dbReference type="RefSeq" id="WP_195867675.1">
    <property type="nucleotide sequence ID" value="NZ_JADPKZ010000040.1"/>
</dbReference>
<gene>
    <name evidence="1" type="ORF">IW967_08945</name>
</gene>
<keyword evidence="2" id="KW-1185">Reference proteome</keyword>
<dbReference type="Gene3D" id="1.10.150.240">
    <property type="entry name" value="Putative phosphatase, domain 2"/>
    <property type="match status" value="1"/>
</dbReference>
<dbReference type="SFLD" id="SFLDS00003">
    <property type="entry name" value="Haloacid_Dehalogenase"/>
    <property type="match status" value="1"/>
</dbReference>
<proteinExistence type="predicted"/>
<dbReference type="SFLD" id="SFLDG01135">
    <property type="entry name" value="C1.5.6:_HAD__Beta-PGM__Phospha"/>
    <property type="match status" value="1"/>
</dbReference>
<dbReference type="GO" id="GO:0016787">
    <property type="term" value="F:hydrolase activity"/>
    <property type="evidence" value="ECO:0007669"/>
    <property type="project" value="UniProtKB-KW"/>
</dbReference>
<dbReference type="InterPro" id="IPR051806">
    <property type="entry name" value="HAD-like_SPP"/>
</dbReference>
<dbReference type="SFLD" id="SFLDG01129">
    <property type="entry name" value="C1.5:_HAD__Beta-PGM__Phosphata"/>
    <property type="match status" value="1"/>
</dbReference>
<dbReference type="PRINTS" id="PR00413">
    <property type="entry name" value="HADHALOGNASE"/>
</dbReference>
<dbReference type="Gene3D" id="3.40.50.1000">
    <property type="entry name" value="HAD superfamily/HAD-like"/>
    <property type="match status" value="1"/>
</dbReference>
<dbReference type="PANTHER" id="PTHR43481:SF4">
    <property type="entry name" value="GLYCEROL-1-PHOSPHATE PHOSPHOHYDROLASE 1-RELATED"/>
    <property type="match status" value="1"/>
</dbReference>
<dbReference type="InterPro" id="IPR036412">
    <property type="entry name" value="HAD-like_sf"/>
</dbReference>
<dbReference type="Proteomes" id="UP000642910">
    <property type="component" value="Unassembled WGS sequence"/>
</dbReference>
<evidence type="ECO:0000313" key="2">
    <source>
        <dbReference type="Proteomes" id="UP000642910"/>
    </source>
</evidence>
<sequence length="224" mass="24695">MRAVIFDFDGTLVDTERAWYEAYAGLYRQHGREFPFHLYAQTVGTSGDAFDPIQHLCDSDASVHPGDAERAVELEHRRLLDEEPLRPGVRTALHELKQLGMAIGLATSSRRAYVEPLLSKYGIQPFFDAIATADDVREVKPHPELYELACRRLGVKPAEALAIEDSPNGARAAVAAGLHVLCVPNAVTEHMSFPEGCRFQSSLHGLDWRTFLASLSKRAPEAGG</sequence>
<dbReference type="InterPro" id="IPR023198">
    <property type="entry name" value="PGP-like_dom2"/>
</dbReference>
<dbReference type="SUPFAM" id="SSF56784">
    <property type="entry name" value="HAD-like"/>
    <property type="match status" value="1"/>
</dbReference>
<dbReference type="CDD" id="cd16423">
    <property type="entry name" value="HAD_BPGM-like"/>
    <property type="match status" value="1"/>
</dbReference>
<organism evidence="1 2">
    <name type="scientific">Alicyclobacillus mali</name>
    <name type="common">ex Roth et al. 2021</name>
    <dbReference type="NCBI Taxonomy" id="1123961"/>
    <lineage>
        <taxon>Bacteria</taxon>
        <taxon>Bacillati</taxon>
        <taxon>Bacillota</taxon>
        <taxon>Bacilli</taxon>
        <taxon>Bacillales</taxon>
        <taxon>Alicyclobacillaceae</taxon>
        <taxon>Alicyclobacillus</taxon>
    </lineage>
</organism>
<name>A0ABS0F3Y5_9BACL</name>